<dbReference type="InterPro" id="IPR018679">
    <property type="entry name" value="DUF2161"/>
</dbReference>
<sequence length="243" mass="28485">MSEKKKLLEVDLYKPIQRYFVKQGFEVYGEVNDCDLVAMKEEELVVVELKKTLNIELLVQGAKRQKLTDQVYIAIPRGKQNFRSKKWKDICHLIRRLELGLILVSFSGNRARVDIHLYPTPFDQKKSYSQNKHKRNSLIKEVNGRSGDYNIGGSTRTKIMTAYKENCIQIACYLEKYGPLSPKKLRSLGTGEKTLSILNKNYYRWFEKVSRGVYEINDTGKQEVNQFPELVEYYQRKLLEEQN</sequence>
<dbReference type="Pfam" id="PF09929">
    <property type="entry name" value="DUF2161"/>
    <property type="match status" value="1"/>
</dbReference>
<evidence type="ECO:0000313" key="1">
    <source>
        <dbReference type="EMBL" id="SDP32323.1"/>
    </source>
</evidence>
<dbReference type="STRING" id="930152.SAMN05216565_102361"/>
<dbReference type="Proteomes" id="UP000199159">
    <property type="component" value="Unassembled WGS sequence"/>
</dbReference>
<evidence type="ECO:0000313" key="2">
    <source>
        <dbReference type="Proteomes" id="UP000199159"/>
    </source>
</evidence>
<accession>A0A1H0RSA9</accession>
<dbReference type="OrthoDB" id="9795163at2"/>
<dbReference type="RefSeq" id="WP_090850793.1">
    <property type="nucleotide sequence ID" value="NZ_FNJU01000002.1"/>
</dbReference>
<dbReference type="InterPro" id="IPR011335">
    <property type="entry name" value="Restrct_endonuc-II-like"/>
</dbReference>
<dbReference type="SUPFAM" id="SSF52980">
    <property type="entry name" value="Restriction endonuclease-like"/>
    <property type="match status" value="1"/>
</dbReference>
<dbReference type="AlphaFoldDB" id="A0A1H0RSA9"/>
<protein>
    <submittedName>
        <fullName evidence="1">Uncharacterized protein</fullName>
    </submittedName>
</protein>
<reference evidence="2" key="1">
    <citation type="submission" date="2016-10" db="EMBL/GenBank/DDBJ databases">
        <authorList>
            <person name="Varghese N."/>
            <person name="Submissions S."/>
        </authorList>
    </citation>
    <scope>NUCLEOTIDE SEQUENCE [LARGE SCALE GENOMIC DNA]</scope>
    <source>
        <strain evidence="2">IBRC-M10078</strain>
    </source>
</reference>
<organism evidence="1 2">
    <name type="scientific">Litchfieldia salsa</name>
    <dbReference type="NCBI Taxonomy" id="930152"/>
    <lineage>
        <taxon>Bacteria</taxon>
        <taxon>Bacillati</taxon>
        <taxon>Bacillota</taxon>
        <taxon>Bacilli</taxon>
        <taxon>Bacillales</taxon>
        <taxon>Bacillaceae</taxon>
        <taxon>Litchfieldia</taxon>
    </lineage>
</organism>
<name>A0A1H0RSA9_9BACI</name>
<dbReference type="EMBL" id="FNJU01000002">
    <property type="protein sequence ID" value="SDP32323.1"/>
    <property type="molecule type" value="Genomic_DNA"/>
</dbReference>
<gene>
    <name evidence="1" type="ORF">SAMN05216565_102361</name>
</gene>
<keyword evidence="2" id="KW-1185">Reference proteome</keyword>
<proteinExistence type="predicted"/>